<dbReference type="InterPro" id="IPR008979">
    <property type="entry name" value="Galactose-bd-like_sf"/>
</dbReference>
<name>A0A3P3YJ29_PLABS</name>
<keyword evidence="3 8" id="KW-0378">Hydrolase</keyword>
<dbReference type="EMBL" id="OVEO01000013">
    <property type="protein sequence ID" value="SPR00155.1"/>
    <property type="molecule type" value="Genomic_DNA"/>
</dbReference>
<feature type="active site" description="Charge relay system" evidence="7 8">
    <location>
        <position position="314"/>
    </location>
</feature>
<feature type="domain" description="Peptidase S8/S53" evidence="10">
    <location>
        <begin position="249"/>
        <end position="539"/>
    </location>
</feature>
<keyword evidence="4 8" id="KW-0720">Serine protease</keyword>
<dbReference type="SUPFAM" id="SSF52743">
    <property type="entry name" value="Subtilisin-like"/>
    <property type="match status" value="1"/>
</dbReference>
<evidence type="ECO:0000256" key="8">
    <source>
        <dbReference type="PROSITE-ProRule" id="PRU01240"/>
    </source>
</evidence>
<dbReference type="InterPro" id="IPR051048">
    <property type="entry name" value="Peptidase_S8/S53_subtilisin"/>
</dbReference>
<keyword evidence="2 8" id="KW-0645">Protease</keyword>
<dbReference type="GO" id="GO:0004252">
    <property type="term" value="F:serine-type endopeptidase activity"/>
    <property type="evidence" value="ECO:0007669"/>
    <property type="project" value="UniProtKB-UniRule"/>
</dbReference>
<dbReference type="PROSITE" id="PS00138">
    <property type="entry name" value="SUBTILASE_SER"/>
    <property type="match status" value="1"/>
</dbReference>
<dbReference type="SUPFAM" id="SSF49785">
    <property type="entry name" value="Galactose-binding domain-like"/>
    <property type="match status" value="1"/>
</dbReference>
<evidence type="ECO:0000259" key="10">
    <source>
        <dbReference type="Pfam" id="PF00082"/>
    </source>
</evidence>
<evidence type="ECO:0000256" key="4">
    <source>
        <dbReference type="ARBA" id="ARBA00022825"/>
    </source>
</evidence>
<evidence type="ECO:0000313" key="12">
    <source>
        <dbReference type="Proteomes" id="UP000290189"/>
    </source>
</evidence>
<feature type="transmembrane region" description="Helical" evidence="9">
    <location>
        <begin position="809"/>
        <end position="830"/>
    </location>
</feature>
<dbReference type="InterPro" id="IPR034058">
    <property type="entry name" value="TagA/B/C/D_pept_dom"/>
</dbReference>
<accession>A0A3P3YJ29</accession>
<keyword evidence="9" id="KW-0812">Transmembrane</keyword>
<gene>
    <name evidence="11" type="ORF">PLBR_LOCUS7370</name>
</gene>
<feature type="active site" description="Charge relay system" evidence="7 8">
    <location>
        <position position="257"/>
    </location>
</feature>
<dbReference type="Gene3D" id="2.60.120.380">
    <property type="match status" value="1"/>
</dbReference>
<keyword evidence="11" id="KW-0496">Mitochondrion</keyword>
<organism evidence="11 12">
    <name type="scientific">Plasmodiophora brassicae</name>
    <name type="common">Clubroot disease agent</name>
    <dbReference type="NCBI Taxonomy" id="37360"/>
    <lineage>
        <taxon>Eukaryota</taxon>
        <taxon>Sar</taxon>
        <taxon>Rhizaria</taxon>
        <taxon>Endomyxa</taxon>
        <taxon>Phytomyxea</taxon>
        <taxon>Plasmodiophorida</taxon>
        <taxon>Plasmodiophoridae</taxon>
        <taxon>Plasmodiophora</taxon>
    </lineage>
</organism>
<evidence type="ECO:0000256" key="9">
    <source>
        <dbReference type="SAM" id="Phobius"/>
    </source>
</evidence>
<dbReference type="CDD" id="cd04842">
    <property type="entry name" value="Peptidases_S8_Kp43_protease"/>
    <property type="match status" value="1"/>
</dbReference>
<evidence type="ECO:0000256" key="6">
    <source>
        <dbReference type="ARBA" id="ARBA00023619"/>
    </source>
</evidence>
<evidence type="ECO:0000256" key="2">
    <source>
        <dbReference type="ARBA" id="ARBA00022670"/>
    </source>
</evidence>
<evidence type="ECO:0000256" key="1">
    <source>
        <dbReference type="ARBA" id="ARBA00011073"/>
    </source>
</evidence>
<dbReference type="AlphaFoldDB" id="A0A3P3YJ29"/>
<evidence type="ECO:0000256" key="7">
    <source>
        <dbReference type="PIRSR" id="PIRSR615500-1"/>
    </source>
</evidence>
<dbReference type="PANTHER" id="PTHR43399:SF4">
    <property type="entry name" value="CELL WALL-ASSOCIATED PROTEASE"/>
    <property type="match status" value="1"/>
</dbReference>
<dbReference type="InterPro" id="IPR015500">
    <property type="entry name" value="Peptidase_S8_subtilisin-rel"/>
</dbReference>
<dbReference type="Pfam" id="PF00082">
    <property type="entry name" value="Peptidase_S8"/>
    <property type="match status" value="1"/>
</dbReference>
<geneLocation type="mitochondrion" evidence="11"/>
<evidence type="ECO:0000256" key="3">
    <source>
        <dbReference type="ARBA" id="ARBA00022801"/>
    </source>
</evidence>
<comment type="similarity">
    <text evidence="1 8">Belongs to the peptidase S8 family.</text>
</comment>
<sequence>MLLFVCIVVGTVWASHNPAHVVLHNGVIDTRTTPQFHEEAHPSPVFHGQTMRQRLGNPVESIFLVHVDPAHSTSFRELYDTHHYLPHNTFVVLGTHDDAVAMSSAKGVIWVGNLPSSNKISSTITQASQSSTFRTDSINGTIPMTLYVSTVSPIADRLRATLDGADLRNVVIDTVTDTRLKVFVPGGVDPLQVANVLAGDPAVLHVEKRMQAKVYNKWSRGIIQNGLNAPANYNTNRGLVGWDNSLNGEQQIIGVSDTGIDMNHCFFSDGAHSPPFVAFHNDATAADFPPDSLNRRKVVQYVTFADSSDDNEGHGTHVSGTAAGYPESSVNLYSEFVGMAPQAKVAFFDIGRRNGQLVLPDDLTQMLQWAYVAGARIHSNSWGTTTSEYTATALDMDRFMYNNKDMLVVVAAGNDGSCDFDMTIGSPATAKNVISVGATMTNLDNYASTGVNPPLFGQYPDSMFTENNMAVFSSLGPTSDARIKPELVAPGFNTMSALTGNQAPNMCGSPASGVLTTKTGTSMATPAIAGNLALIRQYFVDGFYPTARRNASNSLNPSASLVKAVAIVGGFTMTGTRLVTDQFMANSPNQCPAIHFVSVGQSPGVDQGWGRLELSSALEFRSNPQGSSPFFLYVLGLNRSDTAGFADPMILQGQTHVYSMCVVPSALSNAPTKIALVWTDPPAAPGSGIQLVNDLDLEVHAGNATILGNAGVYQQAGPDRRNPVETVTIAAPASTAPNMDLKVIVRANAINVGVGQYYSLVVTGLAHGLNCQQIAQGVTDDKGNLTPMVEQKPVSSGAPASGLLMSTQLFAGILIAVAVVGGLLLAVVLYRVCRTVRGSSPA</sequence>
<dbReference type="PROSITE" id="PS51892">
    <property type="entry name" value="SUBTILASE"/>
    <property type="match status" value="1"/>
</dbReference>
<evidence type="ECO:0000313" key="11">
    <source>
        <dbReference type="EMBL" id="SPR00155.1"/>
    </source>
</evidence>
<dbReference type="PRINTS" id="PR00723">
    <property type="entry name" value="SUBTILISIN"/>
</dbReference>
<proteinExistence type="inferred from homology"/>
<protein>
    <recommendedName>
        <fullName evidence="6">subtilisin</fullName>
        <ecNumber evidence="6">3.4.21.62</ecNumber>
    </recommendedName>
</protein>
<dbReference type="PROSITE" id="PS00137">
    <property type="entry name" value="SUBTILASE_HIS"/>
    <property type="match status" value="1"/>
</dbReference>
<dbReference type="Proteomes" id="UP000290189">
    <property type="component" value="Unassembled WGS sequence"/>
</dbReference>
<evidence type="ECO:0000256" key="5">
    <source>
        <dbReference type="ARBA" id="ARBA00023529"/>
    </source>
</evidence>
<keyword evidence="9" id="KW-1133">Transmembrane helix</keyword>
<comment type="catalytic activity">
    <reaction evidence="5">
        <text>Hydrolysis of proteins with broad specificity for peptide bonds, and a preference for a large uncharged residue in P1. Hydrolyzes peptide amides.</text>
        <dbReference type="EC" id="3.4.21.62"/>
    </reaction>
</comment>
<dbReference type="InterPro" id="IPR036852">
    <property type="entry name" value="Peptidase_S8/S53_dom_sf"/>
</dbReference>
<keyword evidence="9" id="KW-0472">Membrane</keyword>
<reference evidence="11 12" key="1">
    <citation type="submission" date="2018-03" db="EMBL/GenBank/DDBJ databases">
        <authorList>
            <person name="Fogelqvist J."/>
        </authorList>
    </citation>
    <scope>NUCLEOTIDE SEQUENCE [LARGE SCALE GENOMIC DNA]</scope>
</reference>
<dbReference type="InterPro" id="IPR022398">
    <property type="entry name" value="Peptidase_S8_His-AS"/>
</dbReference>
<dbReference type="GO" id="GO:0006508">
    <property type="term" value="P:proteolysis"/>
    <property type="evidence" value="ECO:0007669"/>
    <property type="project" value="UniProtKB-KW"/>
</dbReference>
<dbReference type="Gene3D" id="3.40.50.200">
    <property type="entry name" value="Peptidase S8/S53 domain"/>
    <property type="match status" value="1"/>
</dbReference>
<dbReference type="InterPro" id="IPR023828">
    <property type="entry name" value="Peptidase_S8_Ser-AS"/>
</dbReference>
<feature type="active site" description="Charge relay system" evidence="7 8">
    <location>
        <position position="522"/>
    </location>
</feature>
<dbReference type="PANTHER" id="PTHR43399">
    <property type="entry name" value="SUBTILISIN-RELATED"/>
    <property type="match status" value="1"/>
</dbReference>
<dbReference type="EC" id="3.4.21.62" evidence="6"/>
<dbReference type="InterPro" id="IPR000209">
    <property type="entry name" value="Peptidase_S8/S53_dom"/>
</dbReference>